<dbReference type="GO" id="GO:0044550">
    <property type="term" value="P:secondary metabolite biosynthetic process"/>
    <property type="evidence" value="ECO:0007669"/>
    <property type="project" value="TreeGrafter"/>
</dbReference>
<accession>A0A1H6MLA4</accession>
<dbReference type="InterPro" id="IPR000873">
    <property type="entry name" value="AMP-dep_synth/lig_dom"/>
</dbReference>
<dbReference type="PROSITE" id="PS00012">
    <property type="entry name" value="PHOSPHOPANTETHEINE"/>
    <property type="match status" value="2"/>
</dbReference>
<dbReference type="SMART" id="SM00823">
    <property type="entry name" value="PKS_PP"/>
    <property type="match status" value="2"/>
</dbReference>
<dbReference type="InterPro" id="IPR020845">
    <property type="entry name" value="AMP-binding_CS"/>
</dbReference>
<dbReference type="PROSITE" id="PS50075">
    <property type="entry name" value="CARRIER"/>
    <property type="match status" value="2"/>
</dbReference>
<dbReference type="InterPro" id="IPR023213">
    <property type="entry name" value="CAT-like_dom_sf"/>
</dbReference>
<dbReference type="SUPFAM" id="SSF56801">
    <property type="entry name" value="Acetyl-CoA synthetase-like"/>
    <property type="match status" value="2"/>
</dbReference>
<feature type="domain" description="Carrier" evidence="4">
    <location>
        <begin position="74"/>
        <end position="151"/>
    </location>
</feature>
<dbReference type="Proteomes" id="UP000199371">
    <property type="component" value="Unassembled WGS sequence"/>
</dbReference>
<dbReference type="InterPro" id="IPR001031">
    <property type="entry name" value="Thioesterase"/>
</dbReference>
<dbReference type="Gene3D" id="3.30.559.10">
    <property type="entry name" value="Chloramphenicol acetyltransferase-like domain"/>
    <property type="match status" value="1"/>
</dbReference>
<dbReference type="STRING" id="173990.SAMN05660691_02742"/>
<dbReference type="Gene3D" id="1.10.1200.10">
    <property type="entry name" value="ACP-like"/>
    <property type="match status" value="2"/>
</dbReference>
<dbReference type="InterPro" id="IPR045851">
    <property type="entry name" value="AMP-bd_C_sf"/>
</dbReference>
<dbReference type="InterPro" id="IPR001242">
    <property type="entry name" value="Condensation_dom"/>
</dbReference>
<dbReference type="OrthoDB" id="9757559at2"/>
<dbReference type="Pfam" id="PF00501">
    <property type="entry name" value="AMP-binding"/>
    <property type="match status" value="1"/>
</dbReference>
<keyword evidence="6" id="KW-1185">Reference proteome</keyword>
<comment type="cofactor">
    <cofactor evidence="1">
        <name>pantetheine 4'-phosphate</name>
        <dbReference type="ChEBI" id="CHEBI:47942"/>
    </cofactor>
</comment>
<dbReference type="InterPro" id="IPR029058">
    <property type="entry name" value="AB_hydrolase_fold"/>
</dbReference>
<dbReference type="SUPFAM" id="SSF53474">
    <property type="entry name" value="alpha/beta-Hydrolases"/>
    <property type="match status" value="1"/>
</dbReference>
<protein>
    <submittedName>
        <fullName evidence="5">Amino acid adenylation domain-containing protein</fullName>
    </submittedName>
</protein>
<dbReference type="FunFam" id="3.40.50.980:FF:000001">
    <property type="entry name" value="Non-ribosomal peptide synthetase"/>
    <property type="match status" value="1"/>
</dbReference>
<dbReference type="InterPro" id="IPR036736">
    <property type="entry name" value="ACP-like_sf"/>
</dbReference>
<dbReference type="FunFam" id="1.10.1200.10:FF:000005">
    <property type="entry name" value="Nonribosomal peptide synthetase 1"/>
    <property type="match status" value="1"/>
</dbReference>
<feature type="non-terminal residue" evidence="5">
    <location>
        <position position="1"/>
    </location>
</feature>
<dbReference type="SMART" id="SM01294">
    <property type="entry name" value="PKS_PP_betabranch"/>
    <property type="match status" value="1"/>
</dbReference>
<dbReference type="GO" id="GO:0031177">
    <property type="term" value="F:phosphopantetheine binding"/>
    <property type="evidence" value="ECO:0007669"/>
    <property type="project" value="InterPro"/>
</dbReference>
<evidence type="ECO:0000256" key="2">
    <source>
        <dbReference type="ARBA" id="ARBA00022450"/>
    </source>
</evidence>
<dbReference type="InterPro" id="IPR009081">
    <property type="entry name" value="PP-bd_ACP"/>
</dbReference>
<keyword evidence="2" id="KW-0596">Phosphopantetheine</keyword>
<dbReference type="InterPro" id="IPR010071">
    <property type="entry name" value="AA_adenyl_dom"/>
</dbReference>
<dbReference type="InterPro" id="IPR006162">
    <property type="entry name" value="Ppantetheine_attach_site"/>
</dbReference>
<organism evidence="5 6">
    <name type="scientific">Rheinheimera pacifica</name>
    <dbReference type="NCBI Taxonomy" id="173990"/>
    <lineage>
        <taxon>Bacteria</taxon>
        <taxon>Pseudomonadati</taxon>
        <taxon>Pseudomonadota</taxon>
        <taxon>Gammaproteobacteria</taxon>
        <taxon>Chromatiales</taxon>
        <taxon>Chromatiaceae</taxon>
        <taxon>Rheinheimera</taxon>
    </lineage>
</organism>
<dbReference type="SUPFAM" id="SSF47336">
    <property type="entry name" value="ACP-like"/>
    <property type="match status" value="2"/>
</dbReference>
<sequence length="1508" mass="168650">QKQLVGYLEGDAAEESKVNQEAAIRNRLLQQLPDYMVPSVFVWVDSWPVSVNGKLDRKALPEPTETRFTGTYEAPETATEVMLTRVWAVLLGREAEDISVSISFFALGGHSLLAVRLVNAIREAFGRKLALRSVFELPTIREQAFALENANAGVNRPAVISLPRPENGLIPTSFAQQRFWFIDRLQGGSSEYNIPAAFEVDGQFDITLAQNCMQRIVGRHAILRTVYSDSIQGPVQIVKNNFAINLTVTDFSLLTDAEQSAQIKSFLVTEAGTPFDLTNDLMVRVNYLKVSSTKGTLVVNMHHIASDGWSVQVMMREFVTLYSSGLSEDVSVLPALDIQYADYAMWQHQYLGVITQHQFSYWKNQLSALPVVHNVPLDFKRPEYQSHRGALVSRRLGRGVSSGLKILAQSNGLTPFMLSHAVVALVLAKHSDNSDIIIGTPVANRLNDELSPLIGCFVNTLVLRVNTEHEDFLSYLSHVKQTHMEAQDNQDVPFEKLVEHLNVTRSNAHTPVFQIMLSNNAEYSNVVDMQQVPLELPDVRLTMQSPQSVTAKYDLSIDISFNEDNLHVGWQYDTALFTQEHIEQMQEHLCNSFIQLASLENVNTLQLEDVVLSSEKELALLQEGLNSTVVASATDTSIQGLFERQVECKPDAIALICGERKLSFQELNRKANQLANFLREEHQVGKDTLVALYVNRTIEMVVGILGIMKAGGAYVPLDPAYPDGRLSYMLEDSRAKLVLTHSGVNSPVFDGLKVYNLDDASLYTDRPVANVTPESGYDADAAAYVIYTSGSTGKPKGVLVEQRNVLNFYSSFNILMRQMGALQSNWLWHGSFSFDASVKGILKLCSGNTVVLTGDVQSSDVTKLITLMQEHNIDVLNVTPALVPPYLDALEKNNALAVHFLVGGEHLSEQLAQRMYAYTHARNKRTVNCYGPTETTINASWSFIEKDMPVSIGRPLNNTQMYVLDGKGQLAPYGAVGELFIGGKSVTRGYLNKPELTAQRFIDNPWYSEELPGSSARLYRTGDSVRYLGDGNLQFLGRKDDQVKLRGYRIELGEIENELVSCKGIYRAVVKLNGEGKNQKIVAYLECESSVLSSSEHNELESTIKASLRSQLPEYMLPSFYIWLEEWPLLPSGKLNYSLLPSVEASLSVEDYQKPETETEQKLVEIWADLLQIDSNKLSMRANFFELGGHSILILQLVTQVNSSFTVKLSVRDVFKLPVLRDMAQLIARNDVANVTDWQPLTALNNVADSEHHLYVVPGVGGISVTMLPLAIEFKESVQLTLLDNRGLNHELKPYESLQQQVDEFVHAVESNQPQGKVILVGHSFGGTVIFEMGLSLERRGREVQLILLDSVLSPVARTLIDSREKKLIQLSNLWNLSFADNFPADEESDTVYELVRQKLVKLQLVDEENSDALLQRYLYVFGKQSQWLHQYQPETRLKGKVSLIHCADGPYTGFDRESLLARIQSSVENKVSVTEVSGDHHSMLRKPHSKELAAAIFEQLNNKEYKK</sequence>
<proteinExistence type="predicted"/>
<dbReference type="GO" id="GO:0003824">
    <property type="term" value="F:catalytic activity"/>
    <property type="evidence" value="ECO:0007669"/>
    <property type="project" value="InterPro"/>
</dbReference>
<evidence type="ECO:0000313" key="6">
    <source>
        <dbReference type="Proteomes" id="UP000199371"/>
    </source>
</evidence>
<dbReference type="Gene3D" id="3.40.50.1820">
    <property type="entry name" value="alpha/beta hydrolase"/>
    <property type="match status" value="1"/>
</dbReference>
<dbReference type="NCBIfam" id="TIGR01733">
    <property type="entry name" value="AA-adenyl-dom"/>
    <property type="match status" value="1"/>
</dbReference>
<dbReference type="Gene3D" id="3.30.559.30">
    <property type="entry name" value="Nonribosomal peptide synthetase, condensation domain"/>
    <property type="match status" value="1"/>
</dbReference>
<dbReference type="Pfam" id="PF00550">
    <property type="entry name" value="PP-binding"/>
    <property type="match status" value="2"/>
</dbReference>
<dbReference type="Gene3D" id="3.30.300.30">
    <property type="match status" value="2"/>
</dbReference>
<evidence type="ECO:0000256" key="3">
    <source>
        <dbReference type="ARBA" id="ARBA00022553"/>
    </source>
</evidence>
<dbReference type="GO" id="GO:0005737">
    <property type="term" value="C:cytoplasm"/>
    <property type="evidence" value="ECO:0007669"/>
    <property type="project" value="TreeGrafter"/>
</dbReference>
<dbReference type="Pfam" id="PF00975">
    <property type="entry name" value="Thioesterase"/>
    <property type="match status" value="1"/>
</dbReference>
<name>A0A1H6MLA4_9GAMM</name>
<evidence type="ECO:0000313" key="5">
    <source>
        <dbReference type="EMBL" id="SEI00231.1"/>
    </source>
</evidence>
<gene>
    <name evidence="5" type="ORF">SAMN05660691_02742</name>
</gene>
<dbReference type="PANTHER" id="PTHR45527">
    <property type="entry name" value="NONRIBOSOMAL PEPTIDE SYNTHETASE"/>
    <property type="match status" value="1"/>
</dbReference>
<evidence type="ECO:0000256" key="1">
    <source>
        <dbReference type="ARBA" id="ARBA00001957"/>
    </source>
</evidence>
<dbReference type="GO" id="GO:0043041">
    <property type="term" value="P:amino acid activation for nonribosomal peptide biosynthetic process"/>
    <property type="evidence" value="ECO:0007669"/>
    <property type="project" value="TreeGrafter"/>
</dbReference>
<dbReference type="FunFam" id="3.30.300.30:FF:000015">
    <property type="entry name" value="Nonribosomal peptide synthase SidD"/>
    <property type="match status" value="1"/>
</dbReference>
<dbReference type="CDD" id="cd05930">
    <property type="entry name" value="A_NRPS"/>
    <property type="match status" value="1"/>
</dbReference>
<dbReference type="EMBL" id="FNXF01000010">
    <property type="protein sequence ID" value="SEI00231.1"/>
    <property type="molecule type" value="Genomic_DNA"/>
</dbReference>
<dbReference type="CDD" id="cd19531">
    <property type="entry name" value="LCL_NRPS-like"/>
    <property type="match status" value="1"/>
</dbReference>
<reference evidence="6" key="1">
    <citation type="submission" date="2016-10" db="EMBL/GenBank/DDBJ databases">
        <authorList>
            <person name="Varghese N."/>
            <person name="Submissions S."/>
        </authorList>
    </citation>
    <scope>NUCLEOTIDE SEQUENCE [LARGE SCALE GENOMIC DNA]</scope>
    <source>
        <strain evidence="6">DSM 17616</strain>
    </source>
</reference>
<dbReference type="InterPro" id="IPR020806">
    <property type="entry name" value="PKS_PP-bd"/>
</dbReference>
<evidence type="ECO:0000259" key="4">
    <source>
        <dbReference type="PROSITE" id="PS50075"/>
    </source>
</evidence>
<dbReference type="PANTHER" id="PTHR45527:SF1">
    <property type="entry name" value="FATTY ACID SYNTHASE"/>
    <property type="match status" value="1"/>
</dbReference>
<dbReference type="Gene3D" id="2.30.38.10">
    <property type="entry name" value="Luciferase, Domain 3"/>
    <property type="match status" value="1"/>
</dbReference>
<dbReference type="SUPFAM" id="SSF52777">
    <property type="entry name" value="CoA-dependent acyltransferases"/>
    <property type="match status" value="2"/>
</dbReference>
<keyword evidence="3" id="KW-0597">Phosphoprotein</keyword>
<dbReference type="PROSITE" id="PS00455">
    <property type="entry name" value="AMP_BINDING"/>
    <property type="match status" value="1"/>
</dbReference>
<feature type="domain" description="Carrier" evidence="4">
    <location>
        <begin position="1154"/>
        <end position="1231"/>
    </location>
</feature>
<dbReference type="Gene3D" id="3.40.50.980">
    <property type="match status" value="2"/>
</dbReference>
<dbReference type="Pfam" id="PF00668">
    <property type="entry name" value="Condensation"/>
    <property type="match status" value="1"/>
</dbReference>